<feature type="transmembrane region" description="Helical" evidence="1">
    <location>
        <begin position="117"/>
        <end position="140"/>
    </location>
</feature>
<feature type="transmembrane region" description="Helical" evidence="1">
    <location>
        <begin position="89"/>
        <end position="111"/>
    </location>
</feature>
<feature type="transmembrane region" description="Helical" evidence="1">
    <location>
        <begin position="12"/>
        <end position="40"/>
    </location>
</feature>
<feature type="transmembrane region" description="Helical" evidence="1">
    <location>
        <begin position="201"/>
        <end position="226"/>
    </location>
</feature>
<dbReference type="AlphaFoldDB" id="A0A6B8LZL6"/>
<protein>
    <submittedName>
        <fullName evidence="2">Uncharacterized protein</fullName>
    </submittedName>
</protein>
<keyword evidence="3" id="KW-1185">Reference proteome</keyword>
<keyword evidence="1" id="KW-0472">Membrane</keyword>
<feature type="transmembrane region" description="Helical" evidence="1">
    <location>
        <begin position="172"/>
        <end position="195"/>
    </location>
</feature>
<keyword evidence="1" id="KW-1133">Transmembrane helix</keyword>
<accession>A0A6B8LZL6</accession>
<evidence type="ECO:0000313" key="2">
    <source>
        <dbReference type="EMBL" id="QGM97887.1"/>
    </source>
</evidence>
<evidence type="ECO:0000256" key="1">
    <source>
        <dbReference type="SAM" id="Phobius"/>
    </source>
</evidence>
<dbReference type="Proteomes" id="UP000422569">
    <property type="component" value="Chromosome"/>
</dbReference>
<dbReference type="EMBL" id="CP044331">
    <property type="protein sequence ID" value="QGM97887.1"/>
    <property type="molecule type" value="Genomic_DNA"/>
</dbReference>
<gene>
    <name evidence="2" type="ORF">F7D14_10670</name>
</gene>
<evidence type="ECO:0000313" key="3">
    <source>
        <dbReference type="Proteomes" id="UP000422569"/>
    </source>
</evidence>
<keyword evidence="1" id="KW-0812">Transmembrane</keyword>
<feature type="transmembrane region" description="Helical" evidence="1">
    <location>
        <begin position="46"/>
        <end position="68"/>
    </location>
</feature>
<proteinExistence type="predicted"/>
<dbReference type="RefSeq" id="WP_016918289.1">
    <property type="nucleotide sequence ID" value="NZ_CP044331.1"/>
</dbReference>
<sequence>MSITREATTSENAVAYGGLIDAIGGVATIVLAICGLVGIAPAYMTAIATIVFGVALLIQGGAMVSEYAQIAFPAGVATTSSSEQFGGNSLAVVFLVGAAGVVLGILALLGINSGTLTPIAVIAFGTALLLSSNAVWHLFLMRRALRISALSGGQSQFVGGEMLASEMASGSAGLQALAGLAAIVLGIIALAGSAYDLTLNLSALLALGATLVLTGSALSATVMGFMRTQ</sequence>
<organism evidence="2 3">
    <name type="scientific">Methylocystis parvus</name>
    <dbReference type="NCBI Taxonomy" id="134"/>
    <lineage>
        <taxon>Bacteria</taxon>
        <taxon>Pseudomonadati</taxon>
        <taxon>Pseudomonadota</taxon>
        <taxon>Alphaproteobacteria</taxon>
        <taxon>Hyphomicrobiales</taxon>
        <taxon>Methylocystaceae</taxon>
        <taxon>Methylocystis</taxon>
    </lineage>
</organism>
<dbReference type="KEGG" id="mpar:F7D14_10670"/>
<reference evidence="2 3" key="1">
    <citation type="submission" date="2019-09" db="EMBL/GenBank/DDBJ databases">
        <title>Isolation and complete genome sequencing of Methylocystis species.</title>
        <authorList>
            <person name="Rumah B.L."/>
            <person name="Stead C.E."/>
            <person name="Stevens B.C."/>
            <person name="Minton N.P."/>
            <person name="Grosse-Honebrink A."/>
            <person name="Zhang Y."/>
        </authorList>
    </citation>
    <scope>NUCLEOTIDE SEQUENCE [LARGE SCALE GENOMIC DNA]</scope>
    <source>
        <strain evidence="2 3">BRCS2</strain>
    </source>
</reference>
<name>A0A6B8LZL6_9HYPH</name>